<keyword evidence="2 6" id="KW-0949">S-adenosyl-L-methionine</keyword>
<accession>A0A7V4DE25</accession>
<dbReference type="Gene3D" id="3.20.20.70">
    <property type="entry name" value="Aldolase class I"/>
    <property type="match status" value="1"/>
</dbReference>
<dbReference type="EMBL" id="DTFV01000041">
    <property type="protein sequence ID" value="HGI30195.1"/>
    <property type="molecule type" value="Genomic_DNA"/>
</dbReference>
<dbReference type="InterPro" id="IPR013785">
    <property type="entry name" value="Aldolase_TIM"/>
</dbReference>
<gene>
    <name evidence="8" type="primary">amrS</name>
    <name evidence="8" type="ORF">ENV30_02600</name>
</gene>
<dbReference type="InterPro" id="IPR058240">
    <property type="entry name" value="rSAM_sf"/>
</dbReference>
<dbReference type="PROSITE" id="PS51918">
    <property type="entry name" value="RADICAL_SAM"/>
    <property type="match status" value="1"/>
</dbReference>
<keyword evidence="4 6" id="KW-0408">Iron</keyword>
<evidence type="ECO:0000256" key="4">
    <source>
        <dbReference type="ARBA" id="ARBA00023004"/>
    </source>
</evidence>
<feature type="domain" description="Radical SAM core" evidence="7">
    <location>
        <begin position="67"/>
        <end position="288"/>
    </location>
</feature>
<dbReference type="PIRSF" id="PIRSF004869">
    <property type="entry name" value="PflX_prd"/>
    <property type="match status" value="1"/>
</dbReference>
<dbReference type="InterPro" id="IPR007197">
    <property type="entry name" value="rSAM"/>
</dbReference>
<dbReference type="Pfam" id="PF04055">
    <property type="entry name" value="Radical_SAM"/>
    <property type="match status" value="1"/>
</dbReference>
<evidence type="ECO:0000313" key="8">
    <source>
        <dbReference type="EMBL" id="HGI30195.1"/>
    </source>
</evidence>
<dbReference type="CDD" id="cd01335">
    <property type="entry name" value="Radical_SAM"/>
    <property type="match status" value="1"/>
</dbReference>
<dbReference type="GO" id="GO:0046872">
    <property type="term" value="F:metal ion binding"/>
    <property type="evidence" value="ECO:0007669"/>
    <property type="project" value="UniProtKB-KW"/>
</dbReference>
<dbReference type="PANTHER" id="PTHR30352">
    <property type="entry name" value="PYRUVATE FORMATE-LYASE-ACTIVATING ENZYME"/>
    <property type="match status" value="1"/>
</dbReference>
<reference evidence="8" key="1">
    <citation type="journal article" date="2020" name="mSystems">
        <title>Genome- and Community-Level Interaction Insights into Carbon Utilization and Element Cycling Functions of Hydrothermarchaeota in Hydrothermal Sediment.</title>
        <authorList>
            <person name="Zhou Z."/>
            <person name="Liu Y."/>
            <person name="Xu W."/>
            <person name="Pan J."/>
            <person name="Luo Z.H."/>
            <person name="Li M."/>
        </authorList>
    </citation>
    <scope>NUCLEOTIDE SEQUENCE [LARGE SCALE GENOMIC DNA]</scope>
    <source>
        <strain evidence="8">SpSt-747</strain>
    </source>
</reference>
<sequence length="332" mass="37863">MKEAKFFQKGEAQEIQCGLCPHRCRLGEGKSGVCRVRKNIRGTLYALTYGKVTSVALDPVEKKPLYHFYPGRDILSVGSVGCNFRCPFCQNWHISQVSPEEYPLHDVTPEELLHLAEERASLGISFTYNEPFIWWEFVYDVAVLFRNRGLKNVLVTNGYVEREPLQELLPFIDAMNIDLKAFDEDFYRRYCRAHLAPVLATIEQALEAGVHVELTHLVVTGLNDDLEKFRNLVDWVATLSPLIPLHISRYFPAYQLSHPPTSVAFLERAFQIAREKLPFVYLGNVWDEAKNSTFCPSCGNVVVVRRGYNVQVVGLDGPRCRFCGNELPFVLS</sequence>
<dbReference type="GO" id="GO:0051539">
    <property type="term" value="F:4 iron, 4 sulfur cluster binding"/>
    <property type="evidence" value="ECO:0007669"/>
    <property type="project" value="UniProtKB-KW"/>
</dbReference>
<evidence type="ECO:0000256" key="2">
    <source>
        <dbReference type="ARBA" id="ARBA00022691"/>
    </source>
</evidence>
<comment type="cofactor">
    <cofactor evidence="6">
        <name>[4Fe-4S] cluster</name>
        <dbReference type="ChEBI" id="CHEBI:49883"/>
    </cofactor>
    <text evidence="6">Binds 1 [4Fe-4S] cluster. The cluster is coordinated with 3 cysteines and an exchangeable S-adenosyl-L-methionine.</text>
</comment>
<keyword evidence="5 6" id="KW-0411">Iron-sulfur</keyword>
<evidence type="ECO:0000256" key="3">
    <source>
        <dbReference type="ARBA" id="ARBA00022723"/>
    </source>
</evidence>
<comment type="caution">
    <text evidence="8">The sequence shown here is derived from an EMBL/GenBank/DDBJ whole genome shotgun (WGS) entry which is preliminary data.</text>
</comment>
<organism evidence="8">
    <name type="scientific">Candidatus Caldatribacterium californiense</name>
    <dbReference type="NCBI Taxonomy" id="1454726"/>
    <lineage>
        <taxon>Bacteria</taxon>
        <taxon>Pseudomonadati</taxon>
        <taxon>Atribacterota</taxon>
        <taxon>Atribacteria</taxon>
        <taxon>Atribacterales</taxon>
        <taxon>Candidatus Caldatribacteriaceae</taxon>
        <taxon>Candidatus Caldatribacterium</taxon>
    </lineage>
</organism>
<proteinExistence type="predicted"/>
<dbReference type="InterPro" id="IPR034457">
    <property type="entry name" value="Organic_radical-activating"/>
</dbReference>
<feature type="binding site" evidence="6">
    <location>
        <position position="86"/>
    </location>
    <ligand>
        <name>[4Fe-4S] cluster</name>
        <dbReference type="ChEBI" id="CHEBI:49883"/>
        <note>4Fe-4S-S-AdoMet</note>
    </ligand>
</feature>
<evidence type="ECO:0000259" key="7">
    <source>
        <dbReference type="PROSITE" id="PS51918"/>
    </source>
</evidence>
<evidence type="ECO:0000256" key="6">
    <source>
        <dbReference type="PIRSR" id="PIRSR004869-50"/>
    </source>
</evidence>
<dbReference type="InterPro" id="IPR016431">
    <property type="entry name" value="Pyrv-formate_lyase-activ_prd"/>
</dbReference>
<evidence type="ECO:0000256" key="1">
    <source>
        <dbReference type="ARBA" id="ARBA00022485"/>
    </source>
</evidence>
<dbReference type="InterPro" id="IPR027596">
    <property type="entry name" value="AmmeMemoSam_rS"/>
</dbReference>
<dbReference type="NCBIfam" id="TIGR04337">
    <property type="entry name" value="AmmeMemoSam_rS"/>
    <property type="match status" value="1"/>
</dbReference>
<dbReference type="PANTHER" id="PTHR30352:SF5">
    <property type="entry name" value="PYRUVATE FORMATE-LYASE 1-ACTIVATING ENZYME"/>
    <property type="match status" value="1"/>
</dbReference>
<dbReference type="SFLD" id="SFLDS00029">
    <property type="entry name" value="Radical_SAM"/>
    <property type="match status" value="1"/>
</dbReference>
<keyword evidence="1" id="KW-0004">4Fe-4S</keyword>
<feature type="binding site" evidence="6">
    <location>
        <position position="82"/>
    </location>
    <ligand>
        <name>[4Fe-4S] cluster</name>
        <dbReference type="ChEBI" id="CHEBI:49883"/>
        <note>4Fe-4S-S-AdoMet</note>
    </ligand>
</feature>
<evidence type="ECO:0000256" key="5">
    <source>
        <dbReference type="ARBA" id="ARBA00023014"/>
    </source>
</evidence>
<dbReference type="GO" id="GO:0003824">
    <property type="term" value="F:catalytic activity"/>
    <property type="evidence" value="ECO:0007669"/>
    <property type="project" value="InterPro"/>
</dbReference>
<keyword evidence="3 6" id="KW-0479">Metal-binding</keyword>
<dbReference type="SUPFAM" id="SSF102114">
    <property type="entry name" value="Radical SAM enzymes"/>
    <property type="match status" value="1"/>
</dbReference>
<name>A0A7V4DE25_9BACT</name>
<protein>
    <submittedName>
        <fullName evidence="8">AmmeMemoRadiSam system radical SAM enzyme</fullName>
    </submittedName>
</protein>
<dbReference type="SFLD" id="SFLDG01101">
    <property type="entry name" value="Uncharacterised_Radical_SAM_Su"/>
    <property type="match status" value="1"/>
</dbReference>
<dbReference type="AlphaFoldDB" id="A0A7V4DE25"/>
<feature type="binding site" evidence="6">
    <location>
        <position position="89"/>
    </location>
    <ligand>
        <name>[4Fe-4S] cluster</name>
        <dbReference type="ChEBI" id="CHEBI:49883"/>
        <note>4Fe-4S-S-AdoMet</note>
    </ligand>
</feature>